<feature type="region of interest" description="Disordered" evidence="1">
    <location>
        <begin position="40"/>
        <end position="71"/>
    </location>
</feature>
<dbReference type="InterPro" id="IPR002575">
    <property type="entry name" value="Aminoglycoside_PTrfase"/>
</dbReference>
<organism evidence="3 4">
    <name type="scientific">Thyridium curvatum</name>
    <dbReference type="NCBI Taxonomy" id="1093900"/>
    <lineage>
        <taxon>Eukaryota</taxon>
        <taxon>Fungi</taxon>
        <taxon>Dikarya</taxon>
        <taxon>Ascomycota</taxon>
        <taxon>Pezizomycotina</taxon>
        <taxon>Sordariomycetes</taxon>
        <taxon>Sordariomycetidae</taxon>
        <taxon>Thyridiales</taxon>
        <taxon>Thyridiaceae</taxon>
        <taxon>Thyridium</taxon>
    </lineage>
</organism>
<comment type="caution">
    <text evidence="3">The sequence shown here is derived from an EMBL/GenBank/DDBJ whole genome shotgun (WGS) entry which is preliminary data.</text>
</comment>
<dbReference type="GeneID" id="41974253"/>
<dbReference type="RefSeq" id="XP_030994105.1">
    <property type="nucleotide sequence ID" value="XM_031141480.1"/>
</dbReference>
<dbReference type="Proteomes" id="UP000319257">
    <property type="component" value="Unassembled WGS sequence"/>
</dbReference>
<accession>A0A507B109</accession>
<protein>
    <recommendedName>
        <fullName evidence="2">Aminoglycoside phosphotransferase domain-containing protein</fullName>
    </recommendedName>
</protein>
<dbReference type="STRING" id="1093900.A0A507B109"/>
<dbReference type="SUPFAM" id="SSF56112">
    <property type="entry name" value="Protein kinase-like (PK-like)"/>
    <property type="match status" value="1"/>
</dbReference>
<evidence type="ECO:0000313" key="4">
    <source>
        <dbReference type="Proteomes" id="UP000319257"/>
    </source>
</evidence>
<proteinExistence type="predicted"/>
<dbReference type="Gene3D" id="3.90.1200.10">
    <property type="match status" value="1"/>
</dbReference>
<dbReference type="Pfam" id="PF01636">
    <property type="entry name" value="APH"/>
    <property type="match status" value="1"/>
</dbReference>
<gene>
    <name evidence="3" type="ORF">E0L32_006806</name>
</gene>
<dbReference type="PANTHER" id="PTHR21310">
    <property type="entry name" value="AMINOGLYCOSIDE PHOSPHOTRANSFERASE-RELATED-RELATED"/>
    <property type="match status" value="1"/>
</dbReference>
<sequence length="350" mass="38402">MTWGKQDLEKTTYVPIQYDPECPFKYNNFVYSITLSRPLTSPEDVKTEHSDGQLRQQQPQPEPQPQPGSVGIPVGTRDLILRISNPDAEGMHSATRVENEVAILNLASAALRHVEPAVVPRVFAWGSASTAGSLGWILQERMRGAPVNEDFGAMSLEQKLGIVTQMAEILKALQDYKLPEGITGWGGATFDGQGRIVSAGMPSVGSGPWGSFEDSYRGRLHTAIQRADANPYIQGWRANGVRERLDAFIERGLPAQFAALAFKSDRVIVHADFTTNNLLYDAFSHRITALLDYDFAAILHPAYEFLRSFDGAGGQLRGWSGDESSEDATLRQAKLEGRFPSPLPANSDAI</sequence>
<reference evidence="3 4" key="1">
    <citation type="submission" date="2019-06" db="EMBL/GenBank/DDBJ databases">
        <title>Draft genome sequence of the filamentous fungus Phialemoniopsis curvata isolated from diesel fuel.</title>
        <authorList>
            <person name="Varaljay V.A."/>
            <person name="Lyon W.J."/>
            <person name="Crouch A.L."/>
            <person name="Drake C.E."/>
            <person name="Hollomon J.M."/>
            <person name="Nadeau L.J."/>
            <person name="Nunn H.S."/>
            <person name="Stevenson B.S."/>
            <person name="Bojanowski C.L."/>
            <person name="Crookes-Goodson W.J."/>
        </authorList>
    </citation>
    <scope>NUCLEOTIDE SEQUENCE [LARGE SCALE GENOMIC DNA]</scope>
    <source>
        <strain evidence="3 4">D216</strain>
    </source>
</reference>
<keyword evidence="4" id="KW-1185">Reference proteome</keyword>
<dbReference type="EMBL" id="SKBQ01000040">
    <property type="protein sequence ID" value="TPX12394.1"/>
    <property type="molecule type" value="Genomic_DNA"/>
</dbReference>
<feature type="compositionally biased region" description="Basic and acidic residues" evidence="1">
    <location>
        <begin position="43"/>
        <end position="52"/>
    </location>
</feature>
<dbReference type="PANTHER" id="PTHR21310:SF15">
    <property type="entry name" value="AMINOGLYCOSIDE PHOSPHOTRANSFERASE DOMAIN-CONTAINING PROTEIN"/>
    <property type="match status" value="1"/>
</dbReference>
<evidence type="ECO:0000259" key="2">
    <source>
        <dbReference type="Pfam" id="PF01636"/>
    </source>
</evidence>
<dbReference type="AlphaFoldDB" id="A0A507B109"/>
<feature type="domain" description="Aminoglycoside phosphotransferase" evidence="2">
    <location>
        <begin position="76"/>
        <end position="309"/>
    </location>
</feature>
<dbReference type="OrthoDB" id="2831558at2759"/>
<evidence type="ECO:0000256" key="1">
    <source>
        <dbReference type="SAM" id="MobiDB-lite"/>
    </source>
</evidence>
<evidence type="ECO:0000313" key="3">
    <source>
        <dbReference type="EMBL" id="TPX12394.1"/>
    </source>
</evidence>
<dbReference type="InterPro" id="IPR011009">
    <property type="entry name" value="Kinase-like_dom_sf"/>
</dbReference>
<dbReference type="InterPro" id="IPR051678">
    <property type="entry name" value="AGP_Transferase"/>
</dbReference>
<name>A0A507B109_9PEZI</name>
<dbReference type="InParanoid" id="A0A507B109"/>